<name>A0AAE9YLI4_9GAMM</name>
<dbReference type="EMBL" id="CP059735">
    <property type="protein sequence ID" value="WDD96753.1"/>
    <property type="molecule type" value="Genomic_DNA"/>
</dbReference>
<reference evidence="1 2" key="2">
    <citation type="journal article" date="2022" name="Mar. Drugs">
        <title>Bioassay-Guided Fractionation Leads to the Detection of Cholic Acid Generated by the Rare Thalassomonas sp.</title>
        <authorList>
            <person name="Pheiffer F."/>
            <person name="Schneider Y.K."/>
            <person name="Hansen E.H."/>
            <person name="Andersen J.H."/>
            <person name="Isaksson J."/>
            <person name="Busche T."/>
            <person name="R C."/>
            <person name="Kalinowski J."/>
            <person name="Zyl L.V."/>
            <person name="Trindade M."/>
        </authorList>
    </citation>
    <scope>NUCLEOTIDE SEQUENCE [LARGE SCALE GENOMIC DNA]</scope>
    <source>
        <strain evidence="1 2">A5K-106</strain>
    </source>
</reference>
<dbReference type="AlphaFoldDB" id="A0AAE9YLI4"/>
<keyword evidence="2" id="KW-1185">Reference proteome</keyword>
<proteinExistence type="predicted"/>
<protein>
    <submittedName>
        <fullName evidence="1">Uncharacterized protein</fullName>
    </submittedName>
</protein>
<gene>
    <name evidence="1" type="ORF">SG35_015355</name>
</gene>
<sequence length="158" mass="18535">MMKLEYYDKWFRAKKSPVSPLAEEEAKKRHKEGDAYIALISYSGEKHQVVDIADGWVSVLFLDKHKRCYLSYDFKKKNDEKLFLSKAIHCEFSDSSDNCSVSTTFIFEENGSIYIERRNINNGETVQKESFAETVDNWDLFPEFGNYTSLLRENRNTE</sequence>
<evidence type="ECO:0000313" key="1">
    <source>
        <dbReference type="EMBL" id="WDD96753.1"/>
    </source>
</evidence>
<dbReference type="KEGG" id="tact:SG35_015355"/>
<accession>A0AAE9YLI4</accession>
<reference evidence="1 2" key="1">
    <citation type="journal article" date="2015" name="Genome Announc.">
        <title>Draft Genome Sequences of Marine Isolates of Thalassomonas viridans and Thalassomonas actiniarum.</title>
        <authorList>
            <person name="Olonade I."/>
            <person name="van Zyl L.J."/>
            <person name="Trindade M."/>
        </authorList>
    </citation>
    <scope>NUCLEOTIDE SEQUENCE [LARGE SCALE GENOMIC DNA]</scope>
    <source>
        <strain evidence="1 2">A5K-106</strain>
    </source>
</reference>
<dbReference type="Proteomes" id="UP000032568">
    <property type="component" value="Chromosome"/>
</dbReference>
<organism evidence="1 2">
    <name type="scientific">Thalassomonas actiniarum</name>
    <dbReference type="NCBI Taxonomy" id="485447"/>
    <lineage>
        <taxon>Bacteria</taxon>
        <taxon>Pseudomonadati</taxon>
        <taxon>Pseudomonadota</taxon>
        <taxon>Gammaproteobacteria</taxon>
        <taxon>Alteromonadales</taxon>
        <taxon>Colwelliaceae</taxon>
        <taxon>Thalassomonas</taxon>
    </lineage>
</organism>
<evidence type="ECO:0000313" key="2">
    <source>
        <dbReference type="Proteomes" id="UP000032568"/>
    </source>
</evidence>